<reference evidence="3 4" key="2">
    <citation type="submission" date="2018-11" db="EMBL/GenBank/DDBJ databases">
        <authorList>
            <consortium name="Pathogen Informatics"/>
        </authorList>
    </citation>
    <scope>NUCLEOTIDE SEQUENCE [LARGE SCALE GENOMIC DNA]</scope>
</reference>
<keyword evidence="1" id="KW-0547">Nucleotide-binding</keyword>
<dbReference type="InterPro" id="IPR027238">
    <property type="entry name" value="RuvB-like"/>
</dbReference>
<protein>
    <recommendedName>
        <fullName evidence="1">RuvB-like helicase</fullName>
        <ecNumber evidence="1">3.6.4.12</ecNumber>
    </recommendedName>
</protein>
<dbReference type="EMBL" id="UYRR01037063">
    <property type="protein sequence ID" value="VDK68930.1"/>
    <property type="molecule type" value="Genomic_DNA"/>
</dbReference>
<organism evidence="5">
    <name type="scientific">Anisakis simplex</name>
    <name type="common">Herring worm</name>
    <dbReference type="NCBI Taxonomy" id="6269"/>
    <lineage>
        <taxon>Eukaryota</taxon>
        <taxon>Metazoa</taxon>
        <taxon>Ecdysozoa</taxon>
        <taxon>Nematoda</taxon>
        <taxon>Chromadorea</taxon>
        <taxon>Rhabditida</taxon>
        <taxon>Spirurina</taxon>
        <taxon>Ascaridomorpha</taxon>
        <taxon>Ascaridoidea</taxon>
        <taxon>Anisakidae</taxon>
        <taxon>Anisakis</taxon>
        <taxon>Anisakis simplex complex</taxon>
    </lineage>
</organism>
<keyword evidence="1" id="KW-0539">Nucleus</keyword>
<dbReference type="GO" id="GO:0016787">
    <property type="term" value="F:hydrolase activity"/>
    <property type="evidence" value="ECO:0007669"/>
    <property type="project" value="UniProtKB-KW"/>
</dbReference>
<keyword evidence="1" id="KW-0805">Transcription regulation</keyword>
<dbReference type="WBParaSite" id="ASIM_0001994801-mRNA-1">
    <property type="protein sequence ID" value="ASIM_0001994801-mRNA-1"/>
    <property type="gene ID" value="ASIM_0001994801"/>
</dbReference>
<dbReference type="OrthoDB" id="10060499at2759"/>
<comment type="similarity">
    <text evidence="1">Belongs to the RuvB family.</text>
</comment>
<gene>
    <name evidence="3" type="ORF">ASIM_LOCUS19334</name>
</gene>
<keyword evidence="1" id="KW-0347">Helicase</keyword>
<keyword evidence="1" id="KW-0804">Transcription</keyword>
<dbReference type="EC" id="3.6.4.12" evidence="1"/>
<evidence type="ECO:0000259" key="2">
    <source>
        <dbReference type="Pfam" id="PF06068"/>
    </source>
</evidence>
<dbReference type="Proteomes" id="UP000267096">
    <property type="component" value="Unassembled WGS sequence"/>
</dbReference>
<evidence type="ECO:0000313" key="5">
    <source>
        <dbReference type="WBParaSite" id="ASIM_0001994801-mRNA-1"/>
    </source>
</evidence>
<dbReference type="GO" id="GO:0005524">
    <property type="term" value="F:ATP binding"/>
    <property type="evidence" value="ECO:0007669"/>
    <property type="project" value="UniProtKB-KW"/>
</dbReference>
<feature type="domain" description="TIP49 P-loop" evidence="2">
    <location>
        <begin position="15"/>
        <end position="106"/>
    </location>
</feature>
<dbReference type="AlphaFoldDB" id="A0A0M3KG36"/>
<dbReference type="Gene3D" id="3.40.50.300">
    <property type="entry name" value="P-loop containing nucleotide triphosphate hydrolases"/>
    <property type="match status" value="1"/>
</dbReference>
<evidence type="ECO:0000313" key="4">
    <source>
        <dbReference type="Proteomes" id="UP000267096"/>
    </source>
</evidence>
<evidence type="ECO:0000313" key="3">
    <source>
        <dbReference type="EMBL" id="VDK68930.1"/>
    </source>
</evidence>
<keyword evidence="1" id="KW-0378">Hydrolase</keyword>
<proteinExistence type="inferred from homology"/>
<keyword evidence="4" id="KW-1185">Reference proteome</keyword>
<evidence type="ECO:0000256" key="1">
    <source>
        <dbReference type="RuleBase" id="RU363048"/>
    </source>
</evidence>
<comment type="catalytic activity">
    <reaction evidence="1">
        <text>ATP + H2O = ADP + phosphate + H(+)</text>
        <dbReference type="Rhea" id="RHEA:13065"/>
        <dbReference type="ChEBI" id="CHEBI:15377"/>
        <dbReference type="ChEBI" id="CHEBI:15378"/>
        <dbReference type="ChEBI" id="CHEBI:30616"/>
        <dbReference type="ChEBI" id="CHEBI:43474"/>
        <dbReference type="ChEBI" id="CHEBI:456216"/>
        <dbReference type="EC" id="3.6.4.12"/>
    </reaction>
</comment>
<sequence>MVEVKPTSKFDKLVEIQAGGFIGQMEAREAAGIIVEMIRSKKMSGRAILLAGPMGTGKTAIALAMAQELGDKMPFCPMVGSEVFSAEVKKTEVLMENFRRAIGLFISIII</sequence>
<accession>A0A0M3KG36</accession>
<dbReference type="InterPro" id="IPR027417">
    <property type="entry name" value="P-loop_NTPase"/>
</dbReference>
<dbReference type="SUPFAM" id="SSF52540">
    <property type="entry name" value="P-loop containing nucleoside triphosphate hydrolases"/>
    <property type="match status" value="1"/>
</dbReference>
<keyword evidence="1" id="KW-0067">ATP-binding</keyword>
<dbReference type="Pfam" id="PF06068">
    <property type="entry name" value="TIP49"/>
    <property type="match status" value="1"/>
</dbReference>
<dbReference type="InterPro" id="IPR010339">
    <property type="entry name" value="TIP49_P-loop"/>
</dbReference>
<reference evidence="5" key="1">
    <citation type="submission" date="2017-02" db="UniProtKB">
        <authorList>
            <consortium name="WormBaseParasite"/>
        </authorList>
    </citation>
    <scope>IDENTIFICATION</scope>
</reference>
<dbReference type="GO" id="GO:0003678">
    <property type="term" value="F:DNA helicase activity"/>
    <property type="evidence" value="ECO:0007669"/>
    <property type="project" value="UniProtKB-EC"/>
</dbReference>
<dbReference type="PANTHER" id="PTHR11093">
    <property type="entry name" value="RUVB-RELATED REPTIN AND PONTIN"/>
    <property type="match status" value="1"/>
</dbReference>
<name>A0A0M3KG36_ANISI</name>